<dbReference type="AlphaFoldDB" id="A0A8J3G0S4"/>
<dbReference type="EMBL" id="BMZG01000013">
    <property type="protein sequence ID" value="GHA78876.1"/>
    <property type="molecule type" value="Genomic_DNA"/>
</dbReference>
<dbReference type="PRINTS" id="PR00081">
    <property type="entry name" value="GDHRDH"/>
</dbReference>
<gene>
    <name evidence="2" type="ORF">GCM10009007_19960</name>
</gene>
<dbReference type="PANTHER" id="PTHR42879">
    <property type="entry name" value="3-OXOACYL-(ACYL-CARRIER-PROTEIN) REDUCTASE"/>
    <property type="match status" value="1"/>
</dbReference>
<sequence length="129" mass="13214">MQTRHGAIINIIGVGGRTGSAEFAIGGSVNAALMNLTKVLADKGLAEGVKVNAINPGSIATERLQTRIANVAAEQNLSPETAATRMASKLGVARFGTPDEIARAMAYLAASSYCQGAVLDVDGGQTRTL</sequence>
<dbReference type="RefSeq" id="WP_373295099.1">
    <property type="nucleotide sequence ID" value="NZ_BMZG01000013.1"/>
</dbReference>
<protein>
    <submittedName>
        <fullName evidence="2">Uncharacterized protein</fullName>
    </submittedName>
</protein>
<dbReference type="Gene3D" id="3.40.50.720">
    <property type="entry name" value="NAD(P)-binding Rossmann-like Domain"/>
    <property type="match status" value="1"/>
</dbReference>
<accession>A0A8J3G0S4</accession>
<proteinExistence type="inferred from homology"/>
<keyword evidence="3" id="KW-1185">Reference proteome</keyword>
<dbReference type="Proteomes" id="UP000614287">
    <property type="component" value="Unassembled WGS sequence"/>
</dbReference>
<dbReference type="InterPro" id="IPR050259">
    <property type="entry name" value="SDR"/>
</dbReference>
<dbReference type="InterPro" id="IPR002347">
    <property type="entry name" value="SDR_fam"/>
</dbReference>
<dbReference type="InterPro" id="IPR036291">
    <property type="entry name" value="NAD(P)-bd_dom_sf"/>
</dbReference>
<dbReference type="SUPFAM" id="SSF51735">
    <property type="entry name" value="NAD(P)-binding Rossmann-fold domains"/>
    <property type="match status" value="1"/>
</dbReference>
<evidence type="ECO:0000313" key="3">
    <source>
        <dbReference type="Proteomes" id="UP000614287"/>
    </source>
</evidence>
<organism evidence="2 3">
    <name type="scientific">Formosimonas limnophila</name>
    <dbReference type="NCBI Taxonomy" id="1384487"/>
    <lineage>
        <taxon>Bacteria</taxon>
        <taxon>Pseudomonadati</taxon>
        <taxon>Pseudomonadota</taxon>
        <taxon>Betaproteobacteria</taxon>
        <taxon>Burkholderiales</taxon>
        <taxon>Burkholderiaceae</taxon>
        <taxon>Formosimonas</taxon>
    </lineage>
</organism>
<evidence type="ECO:0000256" key="1">
    <source>
        <dbReference type="ARBA" id="ARBA00006484"/>
    </source>
</evidence>
<reference evidence="2" key="1">
    <citation type="journal article" date="2014" name="Int. J. Syst. Evol. Microbiol.">
        <title>Complete genome sequence of Corynebacterium casei LMG S-19264T (=DSM 44701T), isolated from a smear-ripened cheese.</title>
        <authorList>
            <consortium name="US DOE Joint Genome Institute (JGI-PGF)"/>
            <person name="Walter F."/>
            <person name="Albersmeier A."/>
            <person name="Kalinowski J."/>
            <person name="Ruckert C."/>
        </authorList>
    </citation>
    <scope>NUCLEOTIDE SEQUENCE</scope>
    <source>
        <strain evidence="2">KCTC 32501</strain>
    </source>
</reference>
<name>A0A8J3G0S4_9BURK</name>
<dbReference type="Pfam" id="PF13561">
    <property type="entry name" value="adh_short_C2"/>
    <property type="match status" value="1"/>
</dbReference>
<reference evidence="2" key="2">
    <citation type="submission" date="2020-09" db="EMBL/GenBank/DDBJ databases">
        <authorList>
            <person name="Sun Q."/>
            <person name="Kim S."/>
        </authorList>
    </citation>
    <scope>NUCLEOTIDE SEQUENCE</scope>
    <source>
        <strain evidence="2">KCTC 32501</strain>
    </source>
</reference>
<comment type="similarity">
    <text evidence="1">Belongs to the short-chain dehydrogenases/reductases (SDR) family.</text>
</comment>
<evidence type="ECO:0000313" key="2">
    <source>
        <dbReference type="EMBL" id="GHA78876.1"/>
    </source>
</evidence>
<comment type="caution">
    <text evidence="2">The sequence shown here is derived from an EMBL/GenBank/DDBJ whole genome shotgun (WGS) entry which is preliminary data.</text>
</comment>